<organism evidence="6 7">
    <name type="scientific">Desulfuribacillus stibiiarsenatis</name>
    <dbReference type="NCBI Taxonomy" id="1390249"/>
    <lineage>
        <taxon>Bacteria</taxon>
        <taxon>Bacillati</taxon>
        <taxon>Bacillota</taxon>
        <taxon>Desulfuribacillia</taxon>
        <taxon>Desulfuribacillales</taxon>
        <taxon>Desulfuribacillaceae</taxon>
        <taxon>Desulfuribacillus</taxon>
    </lineage>
</organism>
<dbReference type="RefSeq" id="WP_069701080.1">
    <property type="nucleotide sequence ID" value="NZ_MJAT01000003.1"/>
</dbReference>
<dbReference type="SUPFAM" id="SSF110849">
    <property type="entry name" value="ParB/Sulfiredoxin"/>
    <property type="match status" value="1"/>
</dbReference>
<dbReference type="PANTHER" id="PTHR33375:SF1">
    <property type="entry name" value="CHROMOSOME-PARTITIONING PROTEIN PARB-RELATED"/>
    <property type="match status" value="1"/>
</dbReference>
<dbReference type="InterPro" id="IPR036086">
    <property type="entry name" value="ParB/Sulfiredoxin_sf"/>
</dbReference>
<dbReference type="OrthoDB" id="9802051at2"/>
<dbReference type="InterPro" id="IPR004437">
    <property type="entry name" value="ParB/RepB/Spo0J"/>
</dbReference>
<dbReference type="AlphaFoldDB" id="A0A1E5L8L6"/>
<dbReference type="CDD" id="cd16393">
    <property type="entry name" value="SPO0J_N"/>
    <property type="match status" value="1"/>
</dbReference>
<dbReference type="Gene3D" id="1.10.10.2830">
    <property type="match status" value="1"/>
</dbReference>
<dbReference type="GO" id="GO:0009295">
    <property type="term" value="C:nucleoid"/>
    <property type="evidence" value="ECO:0007669"/>
    <property type="project" value="UniProtKB-SubCell"/>
</dbReference>
<comment type="subcellular location">
    <subcellularLocation>
        <location evidence="1">Cytoplasm</location>
        <location evidence="1">Nucleoid</location>
    </subcellularLocation>
</comment>
<dbReference type="GO" id="GO:0003677">
    <property type="term" value="F:DNA binding"/>
    <property type="evidence" value="ECO:0007669"/>
    <property type="project" value="UniProtKB-KW"/>
</dbReference>
<feature type="domain" description="ParB-like N-terminal" evidence="5">
    <location>
        <begin position="30"/>
        <end position="119"/>
    </location>
</feature>
<dbReference type="Pfam" id="PF17762">
    <property type="entry name" value="HTH_ParB"/>
    <property type="match status" value="1"/>
</dbReference>
<protein>
    <submittedName>
        <fullName evidence="6">Stage 0 sporulation protein J</fullName>
    </submittedName>
</protein>
<keyword evidence="3" id="KW-0159">Chromosome partition</keyword>
<keyword evidence="4" id="KW-0238">DNA-binding</keyword>
<proteinExistence type="inferred from homology"/>
<dbReference type="GO" id="GO:0045881">
    <property type="term" value="P:positive regulation of sporulation resulting in formation of a cellular spore"/>
    <property type="evidence" value="ECO:0007669"/>
    <property type="project" value="TreeGrafter"/>
</dbReference>
<dbReference type="NCBIfam" id="TIGR00180">
    <property type="entry name" value="parB_part"/>
    <property type="match status" value="1"/>
</dbReference>
<dbReference type="Pfam" id="PF02195">
    <property type="entry name" value="ParB_N"/>
    <property type="match status" value="1"/>
</dbReference>
<evidence type="ECO:0000313" key="6">
    <source>
        <dbReference type="EMBL" id="OEH86485.1"/>
    </source>
</evidence>
<dbReference type="GO" id="GO:0007059">
    <property type="term" value="P:chromosome segregation"/>
    <property type="evidence" value="ECO:0007669"/>
    <property type="project" value="UniProtKB-KW"/>
</dbReference>
<dbReference type="EMBL" id="MJAT01000003">
    <property type="protein sequence ID" value="OEH86485.1"/>
    <property type="molecule type" value="Genomic_DNA"/>
</dbReference>
<evidence type="ECO:0000256" key="1">
    <source>
        <dbReference type="ARBA" id="ARBA00004453"/>
    </source>
</evidence>
<gene>
    <name evidence="6" type="ORF">BHU72_12790</name>
</gene>
<dbReference type="InterPro" id="IPR003115">
    <property type="entry name" value="ParB_N"/>
</dbReference>
<dbReference type="Gene3D" id="3.90.1530.30">
    <property type="match status" value="1"/>
</dbReference>
<dbReference type="InterPro" id="IPR050336">
    <property type="entry name" value="Chromosome_partition/occlusion"/>
</dbReference>
<evidence type="ECO:0000256" key="3">
    <source>
        <dbReference type="ARBA" id="ARBA00022829"/>
    </source>
</evidence>
<dbReference type="SUPFAM" id="SSF109709">
    <property type="entry name" value="KorB DNA-binding domain-like"/>
    <property type="match status" value="1"/>
</dbReference>
<name>A0A1E5L8L6_9FIRM</name>
<dbReference type="SMART" id="SM00470">
    <property type="entry name" value="ParB"/>
    <property type="match status" value="1"/>
</dbReference>
<comment type="caution">
    <text evidence="6">The sequence shown here is derived from an EMBL/GenBank/DDBJ whole genome shotgun (WGS) entry which is preliminary data.</text>
</comment>
<comment type="similarity">
    <text evidence="2">Belongs to the ParB family.</text>
</comment>
<evidence type="ECO:0000256" key="4">
    <source>
        <dbReference type="ARBA" id="ARBA00023125"/>
    </source>
</evidence>
<keyword evidence="7" id="KW-1185">Reference proteome</keyword>
<dbReference type="InterPro" id="IPR041468">
    <property type="entry name" value="HTH_ParB/Spo0J"/>
</dbReference>
<reference evidence="6 7" key="1">
    <citation type="submission" date="2016-09" db="EMBL/GenBank/DDBJ databases">
        <title>Desulfuribacillus arsenicus sp. nov., an obligately anaerobic, dissimilatory arsenic- and antimonate-reducing bacterium isolated from anoxic sediments.</title>
        <authorList>
            <person name="Abin C.A."/>
            <person name="Hollibaugh J.T."/>
        </authorList>
    </citation>
    <scope>NUCLEOTIDE SEQUENCE [LARGE SCALE GENOMIC DNA]</scope>
    <source>
        <strain evidence="6 7">MLFW-2</strain>
    </source>
</reference>
<dbReference type="FunFam" id="1.10.10.2830:FF:000001">
    <property type="entry name" value="Chromosome partitioning protein ParB"/>
    <property type="match status" value="1"/>
</dbReference>
<evidence type="ECO:0000256" key="2">
    <source>
        <dbReference type="ARBA" id="ARBA00006295"/>
    </source>
</evidence>
<dbReference type="STRING" id="1390249.BHU72_12790"/>
<accession>A0A1E5L8L6</accession>
<dbReference type="PANTHER" id="PTHR33375">
    <property type="entry name" value="CHROMOSOME-PARTITIONING PROTEIN PARB-RELATED"/>
    <property type="match status" value="1"/>
</dbReference>
<dbReference type="FunFam" id="3.90.1530.30:FF:000001">
    <property type="entry name" value="Chromosome partitioning protein ParB"/>
    <property type="match status" value="1"/>
</dbReference>
<evidence type="ECO:0000313" key="7">
    <source>
        <dbReference type="Proteomes" id="UP000095255"/>
    </source>
</evidence>
<dbReference type="InterPro" id="IPR057240">
    <property type="entry name" value="ParB_dimer_C"/>
</dbReference>
<dbReference type="Proteomes" id="UP000095255">
    <property type="component" value="Unassembled WGS sequence"/>
</dbReference>
<sequence length="287" mass="32642">MSVTKSNKGLGKGLGALLGTETISDKDQVLNISINDIRPNPYQPRKVFNDQAIAELSQSIIEHGVIQPIIVKKTLRGYILIAGERRLRASKLAGLDTIPAVERDFTDEQIREVALIENLQREDLNPIEIADAYDKLIRELDYTQEQLAKRVGKSRPQIANFLRLLQLPEEIKDNVSRGTISYGHARALLGIESKQHQKLLAERIIQEKLSVRETEEIVQNLSNVSRETKQKKKVRYRDPNIVSLEKQLEYVLGTGVKIVPGKKKSKIEIEYFTDEDLERILKILDTN</sequence>
<dbReference type="Pfam" id="PF23552">
    <property type="entry name" value="ParB_C"/>
    <property type="match status" value="1"/>
</dbReference>
<dbReference type="GO" id="GO:0005694">
    <property type="term" value="C:chromosome"/>
    <property type="evidence" value="ECO:0007669"/>
    <property type="project" value="TreeGrafter"/>
</dbReference>
<evidence type="ECO:0000259" key="5">
    <source>
        <dbReference type="SMART" id="SM00470"/>
    </source>
</evidence>